<protein>
    <submittedName>
        <fullName evidence="8">FimB/Mfa2 family fimbrial subunit</fullName>
    </submittedName>
</protein>
<dbReference type="Gene3D" id="2.60.40.2090">
    <property type="match status" value="1"/>
</dbReference>
<keyword evidence="9" id="KW-1185">Reference proteome</keyword>
<keyword evidence="5" id="KW-0564">Palmitate</keyword>
<dbReference type="Pfam" id="PF08842">
    <property type="entry name" value="Mfa2"/>
    <property type="match status" value="1"/>
</dbReference>
<dbReference type="InterPro" id="IPR014941">
    <property type="entry name" value="FimB/Mfa2/Mfa3"/>
</dbReference>
<keyword evidence="3" id="KW-0732">Signal</keyword>
<organism evidence="8 9">
    <name type="scientific">Dysgonomonas termitidis</name>
    <dbReference type="NCBI Taxonomy" id="1516126"/>
    <lineage>
        <taxon>Bacteria</taxon>
        <taxon>Pseudomonadati</taxon>
        <taxon>Bacteroidota</taxon>
        <taxon>Bacteroidia</taxon>
        <taxon>Bacteroidales</taxon>
        <taxon>Dysgonomonadaceae</taxon>
        <taxon>Dysgonomonas</taxon>
    </lineage>
</organism>
<accession>A0ABV9L4A6</accession>
<keyword evidence="6" id="KW-0998">Cell outer membrane</keyword>
<evidence type="ECO:0000313" key="8">
    <source>
        <dbReference type="EMBL" id="MFC4677192.1"/>
    </source>
</evidence>
<evidence type="ECO:0000256" key="5">
    <source>
        <dbReference type="ARBA" id="ARBA00023139"/>
    </source>
</evidence>
<feature type="non-terminal residue" evidence="8">
    <location>
        <position position="1"/>
    </location>
</feature>
<evidence type="ECO:0000256" key="3">
    <source>
        <dbReference type="ARBA" id="ARBA00022729"/>
    </source>
</evidence>
<keyword evidence="7" id="KW-0449">Lipoprotein</keyword>
<name>A0ABV9L4A6_9BACT</name>
<evidence type="ECO:0000256" key="4">
    <source>
        <dbReference type="ARBA" id="ARBA00023136"/>
    </source>
</evidence>
<evidence type="ECO:0000256" key="1">
    <source>
        <dbReference type="ARBA" id="ARBA00004442"/>
    </source>
</evidence>
<evidence type="ECO:0000256" key="6">
    <source>
        <dbReference type="ARBA" id="ARBA00023237"/>
    </source>
</evidence>
<proteinExistence type="inferred from homology"/>
<comment type="subcellular location">
    <subcellularLocation>
        <location evidence="1">Cell outer membrane</location>
    </subcellularLocation>
</comment>
<comment type="caution">
    <text evidence="8">The sequence shown here is derived from an EMBL/GenBank/DDBJ whole genome shotgun (WGS) entry which is preliminary data.</text>
</comment>
<comment type="similarity">
    <text evidence="2">Belongs to the bacteroidetes fimbrillin superfamily. FimB/Mfa2 family.</text>
</comment>
<sequence length="98" mass="11031">YGSQAAFTGSLLEARLTILKLATGCNTSLVIRNRADNSELYRGDLLGTLLLKNPEVNLACDHDFTIRFTAKDQCRCGTYMITEIWVNNWLVHSYTTDL</sequence>
<evidence type="ECO:0000256" key="2">
    <source>
        <dbReference type="ARBA" id="ARBA00007248"/>
    </source>
</evidence>
<dbReference type="RefSeq" id="WP_380002125.1">
    <property type="nucleotide sequence ID" value="NZ_JBHSGN010000214.1"/>
</dbReference>
<gene>
    <name evidence="8" type="ORF">ACFO6W_26285</name>
</gene>
<evidence type="ECO:0000313" key="9">
    <source>
        <dbReference type="Proteomes" id="UP001596023"/>
    </source>
</evidence>
<dbReference type="Proteomes" id="UP001596023">
    <property type="component" value="Unassembled WGS sequence"/>
</dbReference>
<reference evidence="9" key="1">
    <citation type="journal article" date="2019" name="Int. J. Syst. Evol. Microbiol.">
        <title>The Global Catalogue of Microorganisms (GCM) 10K type strain sequencing project: providing services to taxonomists for standard genome sequencing and annotation.</title>
        <authorList>
            <consortium name="The Broad Institute Genomics Platform"/>
            <consortium name="The Broad Institute Genome Sequencing Center for Infectious Disease"/>
            <person name="Wu L."/>
            <person name="Ma J."/>
        </authorList>
    </citation>
    <scope>NUCLEOTIDE SEQUENCE [LARGE SCALE GENOMIC DNA]</scope>
    <source>
        <strain evidence="9">CCUG 66188</strain>
    </source>
</reference>
<evidence type="ECO:0000256" key="7">
    <source>
        <dbReference type="ARBA" id="ARBA00023288"/>
    </source>
</evidence>
<keyword evidence="4" id="KW-0472">Membrane</keyword>
<dbReference type="EMBL" id="JBHSGN010000214">
    <property type="protein sequence ID" value="MFC4677192.1"/>
    <property type="molecule type" value="Genomic_DNA"/>
</dbReference>